<dbReference type="Proteomes" id="UP000178082">
    <property type="component" value="Unassembled WGS sequence"/>
</dbReference>
<evidence type="ECO:0000313" key="2">
    <source>
        <dbReference type="EMBL" id="OGL54849.1"/>
    </source>
</evidence>
<organism evidence="2 3">
    <name type="scientific">Candidatus Schekmanbacteria bacterium RIFCSPLOWO2_12_FULL_38_15</name>
    <dbReference type="NCBI Taxonomy" id="1817883"/>
    <lineage>
        <taxon>Bacteria</taxon>
        <taxon>Candidatus Schekmaniibacteriota</taxon>
    </lineage>
</organism>
<feature type="chain" id="PRO_5009532404" description="DUF4367 domain-containing protein" evidence="1">
    <location>
        <begin position="24"/>
        <end position="163"/>
    </location>
</feature>
<sequence>MKKYSKIPYLALFLLLCFYSCNSKPLAPIKPPDSIGNLKLGKYKTGKEALKEIFMLHGRKMGLINGYVANYEEKDGKATVYYSVAKHEKLAKRLIDWMVKRIGNSHEIFKGLKKEQTGSQTFYSVYGMSQKHFFLCKDDKVIWIAADLQVANLVIEDFVKKII</sequence>
<feature type="signal peptide" evidence="1">
    <location>
        <begin position="1"/>
        <end position="23"/>
    </location>
</feature>
<accession>A0A1F7SM47</accession>
<name>A0A1F7SM47_9BACT</name>
<dbReference type="EMBL" id="MGDI01000005">
    <property type="protein sequence ID" value="OGL54849.1"/>
    <property type="molecule type" value="Genomic_DNA"/>
</dbReference>
<protein>
    <recommendedName>
        <fullName evidence="4">DUF4367 domain-containing protein</fullName>
    </recommendedName>
</protein>
<comment type="caution">
    <text evidence="2">The sequence shown here is derived from an EMBL/GenBank/DDBJ whole genome shotgun (WGS) entry which is preliminary data.</text>
</comment>
<evidence type="ECO:0000256" key="1">
    <source>
        <dbReference type="SAM" id="SignalP"/>
    </source>
</evidence>
<reference evidence="2 3" key="1">
    <citation type="journal article" date="2016" name="Nat. Commun.">
        <title>Thousands of microbial genomes shed light on interconnected biogeochemical processes in an aquifer system.</title>
        <authorList>
            <person name="Anantharaman K."/>
            <person name="Brown C.T."/>
            <person name="Hug L.A."/>
            <person name="Sharon I."/>
            <person name="Castelle C.J."/>
            <person name="Probst A.J."/>
            <person name="Thomas B.C."/>
            <person name="Singh A."/>
            <person name="Wilkins M.J."/>
            <person name="Karaoz U."/>
            <person name="Brodie E.L."/>
            <person name="Williams K.H."/>
            <person name="Hubbard S.S."/>
            <person name="Banfield J.F."/>
        </authorList>
    </citation>
    <scope>NUCLEOTIDE SEQUENCE [LARGE SCALE GENOMIC DNA]</scope>
</reference>
<gene>
    <name evidence="2" type="ORF">A3G31_01875</name>
</gene>
<evidence type="ECO:0000313" key="3">
    <source>
        <dbReference type="Proteomes" id="UP000178082"/>
    </source>
</evidence>
<proteinExistence type="predicted"/>
<keyword evidence="1" id="KW-0732">Signal</keyword>
<dbReference type="AlphaFoldDB" id="A0A1F7SM47"/>
<evidence type="ECO:0008006" key="4">
    <source>
        <dbReference type="Google" id="ProtNLM"/>
    </source>
</evidence>